<dbReference type="EMBL" id="MU839003">
    <property type="protein sequence ID" value="KAK1769302.1"/>
    <property type="molecule type" value="Genomic_DNA"/>
</dbReference>
<feature type="domain" description="RNase MRP protein 1 RNA binding" evidence="2">
    <location>
        <begin position="24"/>
        <end position="134"/>
    </location>
</feature>
<protein>
    <recommendedName>
        <fullName evidence="2">RNase MRP protein 1 RNA binding domain-containing protein</fullName>
    </recommendedName>
</protein>
<dbReference type="CDD" id="cd22573">
    <property type="entry name" value="RMP1_RBD"/>
    <property type="match status" value="1"/>
</dbReference>
<sequence length="299" mass="31762">MAGDRNDVDALQPVLDRLAPALEILDGFHHRNKNQHRLSKWWAQLDMLRRATRKLALDLQASIRDRPPPLSQAAKRRKKLKAAAGGGGADERLGLRAGYLRGQLVPRAYLAFTQLAADNQYAQLGLALLGVLAQVDQAASSLAPAARETAAAAAATATGSSTAAHSAVGPGDVAVVVAAGRRVRPPGASEETTDVGVAVSRTDVARGVDAESSLSTGGAHQGAEGGRDPLMPPPRNTRLGEDRRHETADREGKGASPQPGKRKGDEFDQLFGPLQPKSSSKKKKRKKRDEFDDLFSSLL</sequence>
<dbReference type="Proteomes" id="UP001244011">
    <property type="component" value="Unassembled WGS sequence"/>
</dbReference>
<dbReference type="RefSeq" id="XP_060285515.1">
    <property type="nucleotide sequence ID" value="XM_060427424.1"/>
</dbReference>
<dbReference type="InterPro" id="IPR047204">
    <property type="entry name" value="RMP1_RBD"/>
</dbReference>
<proteinExistence type="predicted"/>
<dbReference type="GO" id="GO:0042134">
    <property type="term" value="F:rRNA primary transcript binding"/>
    <property type="evidence" value="ECO:0007669"/>
    <property type="project" value="InterPro"/>
</dbReference>
<keyword evidence="4" id="KW-1185">Reference proteome</keyword>
<evidence type="ECO:0000256" key="1">
    <source>
        <dbReference type="SAM" id="MobiDB-lite"/>
    </source>
</evidence>
<evidence type="ECO:0000313" key="3">
    <source>
        <dbReference type="EMBL" id="KAK1769302.1"/>
    </source>
</evidence>
<dbReference type="GO" id="GO:0000466">
    <property type="term" value="P:maturation of 5.8S rRNA from tricistronic rRNA transcript (SSU-rRNA, 5.8S rRNA, LSU-rRNA)"/>
    <property type="evidence" value="ECO:0007669"/>
    <property type="project" value="TreeGrafter"/>
</dbReference>
<evidence type="ECO:0000259" key="2">
    <source>
        <dbReference type="Pfam" id="PF20945"/>
    </source>
</evidence>
<dbReference type="PANTHER" id="PTHR37792:SF1">
    <property type="entry name" value="RIBONUCLEASE MRP PROTEIN SUBUNIT RMP1"/>
    <property type="match status" value="1"/>
</dbReference>
<feature type="compositionally biased region" description="Basic and acidic residues" evidence="1">
    <location>
        <begin position="238"/>
        <end position="253"/>
    </location>
</feature>
<accession>A0AAJ0FIX3</accession>
<name>A0AAJ0FIX3_9PEZI</name>
<reference evidence="3" key="1">
    <citation type="submission" date="2023-06" db="EMBL/GenBank/DDBJ databases">
        <title>Genome-scale phylogeny and comparative genomics of the fungal order Sordariales.</title>
        <authorList>
            <consortium name="Lawrence Berkeley National Laboratory"/>
            <person name="Hensen N."/>
            <person name="Bonometti L."/>
            <person name="Westerberg I."/>
            <person name="Brannstrom I.O."/>
            <person name="Guillou S."/>
            <person name="Cros-Aarteil S."/>
            <person name="Calhoun S."/>
            <person name="Haridas S."/>
            <person name="Kuo A."/>
            <person name="Mondo S."/>
            <person name="Pangilinan J."/>
            <person name="Riley R."/>
            <person name="Labutti K."/>
            <person name="Andreopoulos B."/>
            <person name="Lipzen A."/>
            <person name="Chen C."/>
            <person name="Yanf M."/>
            <person name="Daum C."/>
            <person name="Ng V."/>
            <person name="Clum A."/>
            <person name="Steindorff A."/>
            <person name="Ohm R."/>
            <person name="Martin F."/>
            <person name="Silar P."/>
            <person name="Natvig D."/>
            <person name="Lalanne C."/>
            <person name="Gautier V."/>
            <person name="Ament-Velasquez S.L."/>
            <person name="Kruys A."/>
            <person name="Hutchinson M.I."/>
            <person name="Powell A.J."/>
            <person name="Barry K."/>
            <person name="Miller A.N."/>
            <person name="Grigoriev I.V."/>
            <person name="Debuchy R."/>
            <person name="Gladieux P."/>
            <person name="Thoren M.H."/>
            <person name="Johannesson H."/>
        </authorList>
    </citation>
    <scope>NUCLEOTIDE SEQUENCE</scope>
    <source>
        <strain evidence="3">8032-3</strain>
    </source>
</reference>
<organism evidence="3 4">
    <name type="scientific">Phialemonium atrogriseum</name>
    <dbReference type="NCBI Taxonomy" id="1093897"/>
    <lineage>
        <taxon>Eukaryota</taxon>
        <taxon>Fungi</taxon>
        <taxon>Dikarya</taxon>
        <taxon>Ascomycota</taxon>
        <taxon>Pezizomycotina</taxon>
        <taxon>Sordariomycetes</taxon>
        <taxon>Sordariomycetidae</taxon>
        <taxon>Cephalothecales</taxon>
        <taxon>Cephalothecaceae</taxon>
        <taxon>Phialemonium</taxon>
    </lineage>
</organism>
<dbReference type="InterPro" id="IPR047205">
    <property type="entry name" value="RMP1"/>
</dbReference>
<feature type="region of interest" description="Disordered" evidence="1">
    <location>
        <begin position="207"/>
        <end position="299"/>
    </location>
</feature>
<evidence type="ECO:0000313" key="4">
    <source>
        <dbReference type="Proteomes" id="UP001244011"/>
    </source>
</evidence>
<dbReference type="GO" id="GO:0000172">
    <property type="term" value="C:ribonuclease MRP complex"/>
    <property type="evidence" value="ECO:0007669"/>
    <property type="project" value="InterPro"/>
</dbReference>
<gene>
    <name evidence="3" type="ORF">QBC33DRAFT_532918</name>
</gene>
<dbReference type="AlphaFoldDB" id="A0AAJ0FIX3"/>
<dbReference type="GeneID" id="85310611"/>
<comment type="caution">
    <text evidence="3">The sequence shown here is derived from an EMBL/GenBank/DDBJ whole genome shotgun (WGS) entry which is preliminary data.</text>
</comment>
<dbReference type="Pfam" id="PF20945">
    <property type="entry name" value="RMP1"/>
    <property type="match status" value="1"/>
</dbReference>
<dbReference type="PANTHER" id="PTHR37792">
    <property type="entry name" value="RIBONUCLEASE MRP PROTEIN SUBUNIT RMP1"/>
    <property type="match status" value="1"/>
</dbReference>
<dbReference type="GO" id="GO:0000294">
    <property type="term" value="P:nuclear-transcribed mRNA catabolic process, RNase MRP-dependent"/>
    <property type="evidence" value="ECO:0007669"/>
    <property type="project" value="TreeGrafter"/>
</dbReference>